<sequence>MLWRYRKEILLLFFLALALFVGIKFSHSQKIFRIKKSLVLSSPENSISHPVRYLRSTRNYQRLKLEKVFIDELLIENKRLRKILQLKEKKPYQFKRAARVIRMDPVGWPTTILIDSGQEESIEEGMTVLDQNGSLVGRVARVDKNTSLVMTLLHPESKVSGLVQHTREAGILQGGHSGVLELKYLAKESKAQKGDLMLTSGLSTLYPDGLPIGKVLKVKEKGPSLFLEVVINPAVSFAKLEEVLIIQ</sequence>
<dbReference type="EMBL" id="PETL01000119">
    <property type="protein sequence ID" value="PIV64395.1"/>
    <property type="molecule type" value="Genomic_DNA"/>
</dbReference>
<evidence type="ECO:0000256" key="2">
    <source>
        <dbReference type="ARBA" id="ARBA00013855"/>
    </source>
</evidence>
<proteinExistence type="inferred from homology"/>
<dbReference type="Proteomes" id="UP000228886">
    <property type="component" value="Unassembled WGS sequence"/>
</dbReference>
<dbReference type="PANTHER" id="PTHR34138:SF1">
    <property type="entry name" value="CELL SHAPE-DETERMINING PROTEIN MREC"/>
    <property type="match status" value="1"/>
</dbReference>
<dbReference type="PANTHER" id="PTHR34138">
    <property type="entry name" value="CELL SHAPE-DETERMINING PROTEIN MREC"/>
    <property type="match status" value="1"/>
</dbReference>
<dbReference type="InterPro" id="IPR042177">
    <property type="entry name" value="Cell/Rod_1"/>
</dbReference>
<comment type="caution">
    <text evidence="6">The sequence shown here is derived from an EMBL/GenBank/DDBJ whole genome shotgun (WGS) entry which is preliminary data.</text>
</comment>
<dbReference type="InterPro" id="IPR042175">
    <property type="entry name" value="Cell/Rod_MreC_2"/>
</dbReference>
<accession>A0A2M7E9L9</accession>
<evidence type="ECO:0000313" key="7">
    <source>
        <dbReference type="Proteomes" id="UP000228886"/>
    </source>
</evidence>
<dbReference type="InterPro" id="IPR007221">
    <property type="entry name" value="MreC"/>
</dbReference>
<dbReference type="GO" id="GO:0005886">
    <property type="term" value="C:plasma membrane"/>
    <property type="evidence" value="ECO:0007669"/>
    <property type="project" value="TreeGrafter"/>
</dbReference>
<keyword evidence="3" id="KW-0133">Cell shape</keyword>
<feature type="domain" description="Rod shape-determining protein MreC beta-barrel core" evidence="5">
    <location>
        <begin position="100"/>
        <end position="247"/>
    </location>
</feature>
<dbReference type="GO" id="GO:0008360">
    <property type="term" value="P:regulation of cell shape"/>
    <property type="evidence" value="ECO:0007669"/>
    <property type="project" value="UniProtKB-KW"/>
</dbReference>
<dbReference type="Gene3D" id="2.40.10.340">
    <property type="entry name" value="Rod shape-determining protein MreC, domain 1"/>
    <property type="match status" value="1"/>
</dbReference>
<evidence type="ECO:0000259" key="5">
    <source>
        <dbReference type="Pfam" id="PF04085"/>
    </source>
</evidence>
<dbReference type="InterPro" id="IPR055342">
    <property type="entry name" value="MreC_beta-barrel_core"/>
</dbReference>
<dbReference type="Pfam" id="PF04085">
    <property type="entry name" value="MreC"/>
    <property type="match status" value="1"/>
</dbReference>
<gene>
    <name evidence="6" type="primary">mreC</name>
    <name evidence="6" type="ORF">COS11_02395</name>
</gene>
<comment type="similarity">
    <text evidence="1">Belongs to the MreC family.</text>
</comment>
<name>A0A2M7E9L9_9BACT</name>
<evidence type="ECO:0000256" key="4">
    <source>
        <dbReference type="ARBA" id="ARBA00032089"/>
    </source>
</evidence>
<evidence type="ECO:0000256" key="1">
    <source>
        <dbReference type="ARBA" id="ARBA00009369"/>
    </source>
</evidence>
<protein>
    <recommendedName>
        <fullName evidence="2">Cell shape-determining protein MreC</fullName>
    </recommendedName>
    <alternativeName>
        <fullName evidence="4">Cell shape protein MreC</fullName>
    </alternativeName>
</protein>
<dbReference type="NCBIfam" id="TIGR00219">
    <property type="entry name" value="mreC"/>
    <property type="match status" value="1"/>
</dbReference>
<organism evidence="6 7">
    <name type="scientific">bacterium (Candidatus Ratteibacteria) CG01_land_8_20_14_3_00_40_19</name>
    <dbReference type="NCBI Taxonomy" id="2014290"/>
    <lineage>
        <taxon>Bacteria</taxon>
        <taxon>Candidatus Ratteibacteria</taxon>
    </lineage>
</organism>
<evidence type="ECO:0000313" key="6">
    <source>
        <dbReference type="EMBL" id="PIV64395.1"/>
    </source>
</evidence>
<evidence type="ECO:0000256" key="3">
    <source>
        <dbReference type="ARBA" id="ARBA00022960"/>
    </source>
</evidence>
<dbReference type="AlphaFoldDB" id="A0A2M7E9L9"/>
<dbReference type="Gene3D" id="2.40.10.350">
    <property type="entry name" value="Rod shape-determining protein MreC, domain 2"/>
    <property type="match status" value="1"/>
</dbReference>
<reference evidence="7" key="1">
    <citation type="submission" date="2017-09" db="EMBL/GenBank/DDBJ databases">
        <title>Depth-based differentiation of microbial function through sediment-hosted aquifers and enrichment of novel symbionts in the deep terrestrial subsurface.</title>
        <authorList>
            <person name="Probst A.J."/>
            <person name="Ladd B."/>
            <person name="Jarett J.K."/>
            <person name="Geller-Mcgrath D.E."/>
            <person name="Sieber C.M.K."/>
            <person name="Emerson J.B."/>
            <person name="Anantharaman K."/>
            <person name="Thomas B.C."/>
            <person name="Malmstrom R."/>
            <person name="Stieglmeier M."/>
            <person name="Klingl A."/>
            <person name="Woyke T."/>
            <person name="Ryan C.M."/>
            <person name="Banfield J.F."/>
        </authorList>
    </citation>
    <scope>NUCLEOTIDE SEQUENCE [LARGE SCALE GENOMIC DNA]</scope>
</reference>